<dbReference type="Proteomes" id="UP001597393">
    <property type="component" value="Unassembled WGS sequence"/>
</dbReference>
<dbReference type="InterPro" id="IPR000182">
    <property type="entry name" value="GNAT_dom"/>
</dbReference>
<evidence type="ECO:0000313" key="2">
    <source>
        <dbReference type="EMBL" id="MFD2599772.1"/>
    </source>
</evidence>
<accession>A0ABW5NL29</accession>
<dbReference type="Gene3D" id="3.40.630.30">
    <property type="match status" value="1"/>
</dbReference>
<dbReference type="SUPFAM" id="SSF55729">
    <property type="entry name" value="Acyl-CoA N-acyltransferases (Nat)"/>
    <property type="match status" value="1"/>
</dbReference>
<dbReference type="RefSeq" id="WP_380869897.1">
    <property type="nucleotide sequence ID" value="NZ_JBHUMA010000006.1"/>
</dbReference>
<sequence>MIQNETHKLSWKLTHFDELTTKELYEILRYRAEVFVVEQNCVYQDLDNKDLHCFHLIGRKSADAPLAAYTRIVPPGISFKEPSIGRVLTAPAFRGSSYGKQLMQESIRIVTSKYPNQGVRIGAQTYLDRFYRNLGFEPTGSVYDEDGIEHVEMVLT</sequence>
<protein>
    <submittedName>
        <fullName evidence="2">GNAT family N-acetyltransferase</fullName>
    </submittedName>
</protein>
<proteinExistence type="predicted"/>
<organism evidence="2 3">
    <name type="scientific">Sphingobacterium corticis</name>
    <dbReference type="NCBI Taxonomy" id="1812823"/>
    <lineage>
        <taxon>Bacteria</taxon>
        <taxon>Pseudomonadati</taxon>
        <taxon>Bacteroidota</taxon>
        <taxon>Sphingobacteriia</taxon>
        <taxon>Sphingobacteriales</taxon>
        <taxon>Sphingobacteriaceae</taxon>
        <taxon>Sphingobacterium</taxon>
    </lineage>
</organism>
<keyword evidence="3" id="KW-1185">Reference proteome</keyword>
<dbReference type="PROSITE" id="PS51186">
    <property type="entry name" value="GNAT"/>
    <property type="match status" value="1"/>
</dbReference>
<dbReference type="CDD" id="cd04301">
    <property type="entry name" value="NAT_SF"/>
    <property type="match status" value="1"/>
</dbReference>
<evidence type="ECO:0000259" key="1">
    <source>
        <dbReference type="PROSITE" id="PS51186"/>
    </source>
</evidence>
<dbReference type="InterPro" id="IPR016181">
    <property type="entry name" value="Acyl_CoA_acyltransferase"/>
</dbReference>
<evidence type="ECO:0000313" key="3">
    <source>
        <dbReference type="Proteomes" id="UP001597393"/>
    </source>
</evidence>
<comment type="caution">
    <text evidence="2">The sequence shown here is derived from an EMBL/GenBank/DDBJ whole genome shotgun (WGS) entry which is preliminary data.</text>
</comment>
<feature type="domain" description="N-acetyltransferase" evidence="1">
    <location>
        <begin position="14"/>
        <end position="156"/>
    </location>
</feature>
<dbReference type="Pfam" id="PF13673">
    <property type="entry name" value="Acetyltransf_10"/>
    <property type="match status" value="1"/>
</dbReference>
<dbReference type="EMBL" id="JBHUMA010000006">
    <property type="protein sequence ID" value="MFD2599772.1"/>
    <property type="molecule type" value="Genomic_DNA"/>
</dbReference>
<name>A0ABW5NL29_9SPHI</name>
<reference evidence="3" key="1">
    <citation type="journal article" date="2019" name="Int. J. Syst. Evol. Microbiol.">
        <title>The Global Catalogue of Microorganisms (GCM) 10K type strain sequencing project: providing services to taxonomists for standard genome sequencing and annotation.</title>
        <authorList>
            <consortium name="The Broad Institute Genomics Platform"/>
            <consortium name="The Broad Institute Genome Sequencing Center for Infectious Disease"/>
            <person name="Wu L."/>
            <person name="Ma J."/>
        </authorList>
    </citation>
    <scope>NUCLEOTIDE SEQUENCE [LARGE SCALE GENOMIC DNA]</scope>
    <source>
        <strain evidence="3">KCTC 42248</strain>
    </source>
</reference>
<gene>
    <name evidence="2" type="ORF">ACFSQ3_12505</name>
</gene>